<keyword evidence="2" id="KW-0813">Transport</keyword>
<dbReference type="Pfam" id="PF08352">
    <property type="entry name" value="oligo_HPY"/>
    <property type="match status" value="1"/>
</dbReference>
<dbReference type="EMBL" id="FOVC01000008">
    <property type="protein sequence ID" value="SFN46333.1"/>
    <property type="molecule type" value="Genomic_DNA"/>
</dbReference>
<protein>
    <submittedName>
        <fullName evidence="6">Oligopeptide transport system ATP-binding protein</fullName>
    </submittedName>
</protein>
<evidence type="ECO:0000313" key="6">
    <source>
        <dbReference type="EMBL" id="SFN46333.1"/>
    </source>
</evidence>
<evidence type="ECO:0000259" key="5">
    <source>
        <dbReference type="Pfam" id="PF08352"/>
    </source>
</evidence>
<keyword evidence="7" id="KW-1185">Reference proteome</keyword>
<dbReference type="Proteomes" id="UP000242222">
    <property type="component" value="Unassembled WGS sequence"/>
</dbReference>
<evidence type="ECO:0000256" key="1">
    <source>
        <dbReference type="ARBA" id="ARBA00005417"/>
    </source>
</evidence>
<sequence length="83" mass="9064">MYLGRAVEPVAYDQVYNNPQHPCTKALLSVVQVPIPDPDLEKKKKIQLLQGDLSSPINPPSGCVFRTRYPIAGSECGRSAPSL</sequence>
<evidence type="ECO:0000256" key="4">
    <source>
        <dbReference type="ARBA" id="ARBA00022840"/>
    </source>
</evidence>
<organism evidence="6 7">
    <name type="scientific">Izhakiella capsodis</name>
    <dbReference type="NCBI Taxonomy" id="1367852"/>
    <lineage>
        <taxon>Bacteria</taxon>
        <taxon>Pseudomonadati</taxon>
        <taxon>Pseudomonadota</taxon>
        <taxon>Gammaproteobacteria</taxon>
        <taxon>Enterobacterales</taxon>
        <taxon>Erwiniaceae</taxon>
        <taxon>Izhakiella</taxon>
    </lineage>
</organism>
<dbReference type="AlphaFoldDB" id="A0A1I4Z8I7"/>
<dbReference type="PANTHER" id="PTHR43776">
    <property type="entry name" value="TRANSPORT ATP-BINDING PROTEIN"/>
    <property type="match status" value="1"/>
</dbReference>
<gene>
    <name evidence="6" type="ORF">SAMN05216516_10825</name>
</gene>
<evidence type="ECO:0000313" key="7">
    <source>
        <dbReference type="Proteomes" id="UP000242222"/>
    </source>
</evidence>
<dbReference type="PANTHER" id="PTHR43776:SF7">
    <property type="entry name" value="D,D-DIPEPTIDE TRANSPORT ATP-BINDING PROTEIN DDPF-RELATED"/>
    <property type="match status" value="1"/>
</dbReference>
<evidence type="ECO:0000256" key="2">
    <source>
        <dbReference type="ARBA" id="ARBA00022448"/>
    </source>
</evidence>
<keyword evidence="3" id="KW-0547">Nucleotide-binding</keyword>
<feature type="domain" description="Oligopeptide/dipeptide ABC transporter C-terminal" evidence="5">
    <location>
        <begin position="7"/>
        <end position="76"/>
    </location>
</feature>
<dbReference type="GO" id="GO:0005524">
    <property type="term" value="F:ATP binding"/>
    <property type="evidence" value="ECO:0007669"/>
    <property type="project" value="UniProtKB-KW"/>
</dbReference>
<comment type="similarity">
    <text evidence="1">Belongs to the ABC transporter superfamily.</text>
</comment>
<dbReference type="GO" id="GO:0015833">
    <property type="term" value="P:peptide transport"/>
    <property type="evidence" value="ECO:0007669"/>
    <property type="project" value="InterPro"/>
</dbReference>
<dbReference type="InterPro" id="IPR013563">
    <property type="entry name" value="Oligopep_ABC_C"/>
</dbReference>
<dbReference type="STRING" id="1367852.SAMN05216516_10825"/>
<proteinExistence type="inferred from homology"/>
<dbReference type="InterPro" id="IPR027417">
    <property type="entry name" value="P-loop_NTPase"/>
</dbReference>
<dbReference type="InterPro" id="IPR050319">
    <property type="entry name" value="ABC_transp_ATP-bind"/>
</dbReference>
<accession>A0A1I4Z8I7</accession>
<evidence type="ECO:0000256" key="3">
    <source>
        <dbReference type="ARBA" id="ARBA00022741"/>
    </source>
</evidence>
<dbReference type="Gene3D" id="3.40.50.300">
    <property type="entry name" value="P-loop containing nucleotide triphosphate hydrolases"/>
    <property type="match status" value="1"/>
</dbReference>
<keyword evidence="4 6" id="KW-0067">ATP-binding</keyword>
<name>A0A1I4Z8I7_9GAMM</name>
<reference evidence="7" key="1">
    <citation type="submission" date="2016-10" db="EMBL/GenBank/DDBJ databases">
        <authorList>
            <person name="Varghese N."/>
            <person name="Submissions S."/>
        </authorList>
    </citation>
    <scope>NUCLEOTIDE SEQUENCE [LARGE SCALE GENOMIC DNA]</scope>
    <source>
        <strain evidence="7">N6PO6</strain>
    </source>
</reference>
<dbReference type="NCBIfam" id="TIGR01727">
    <property type="entry name" value="oligo_HPY"/>
    <property type="match status" value="1"/>
</dbReference>